<organism evidence="1 2">
    <name type="scientific">Rotaria sordida</name>
    <dbReference type="NCBI Taxonomy" id="392033"/>
    <lineage>
        <taxon>Eukaryota</taxon>
        <taxon>Metazoa</taxon>
        <taxon>Spiralia</taxon>
        <taxon>Gnathifera</taxon>
        <taxon>Rotifera</taxon>
        <taxon>Eurotatoria</taxon>
        <taxon>Bdelloidea</taxon>
        <taxon>Philodinida</taxon>
        <taxon>Philodinidae</taxon>
        <taxon>Rotaria</taxon>
    </lineage>
</organism>
<accession>A0A820LIY9</accession>
<dbReference type="AlphaFoldDB" id="A0A820LIY9"/>
<name>A0A820LIY9_9BILA</name>
<sequence>IAGIVAKFLHILSLQKLNSASASASATPLDAIRRFKAVFLVPIKALVAQQCT</sequence>
<reference evidence="1" key="1">
    <citation type="submission" date="2021-02" db="EMBL/GenBank/DDBJ databases">
        <authorList>
            <person name="Nowell W R."/>
        </authorList>
    </citation>
    <scope>NUCLEOTIDE SEQUENCE</scope>
</reference>
<evidence type="ECO:0000313" key="2">
    <source>
        <dbReference type="Proteomes" id="UP000663874"/>
    </source>
</evidence>
<dbReference type="EMBL" id="CAJOBE010051257">
    <property type="protein sequence ID" value="CAF4357981.1"/>
    <property type="molecule type" value="Genomic_DNA"/>
</dbReference>
<comment type="caution">
    <text evidence="1">The sequence shown here is derived from an EMBL/GenBank/DDBJ whole genome shotgun (WGS) entry which is preliminary data.</text>
</comment>
<protein>
    <submittedName>
        <fullName evidence="1">Uncharacterized protein</fullName>
    </submittedName>
</protein>
<gene>
    <name evidence="1" type="ORF">FNK824_LOCUS42569</name>
</gene>
<feature type="non-terminal residue" evidence="1">
    <location>
        <position position="1"/>
    </location>
</feature>
<feature type="non-terminal residue" evidence="1">
    <location>
        <position position="52"/>
    </location>
</feature>
<evidence type="ECO:0000313" key="1">
    <source>
        <dbReference type="EMBL" id="CAF4357981.1"/>
    </source>
</evidence>
<dbReference type="Proteomes" id="UP000663874">
    <property type="component" value="Unassembled WGS sequence"/>
</dbReference>
<proteinExistence type="predicted"/>